<dbReference type="PANTHER" id="PTHR24225:SF29">
    <property type="entry name" value="C5A ANAPHYLATOXIN CHEMOTACTIC RECEPTOR 1"/>
    <property type="match status" value="1"/>
</dbReference>
<evidence type="ECO:0000256" key="2">
    <source>
        <dbReference type="ARBA" id="ARBA00004651"/>
    </source>
</evidence>
<dbReference type="AlphaFoldDB" id="A0A8B7A4Z7"/>
<gene>
    <name evidence="21" type="primary">LOC103198832</name>
</gene>
<dbReference type="GO" id="GO:0005886">
    <property type="term" value="C:plasma membrane"/>
    <property type="evidence" value="ECO:0007669"/>
    <property type="project" value="UniProtKB-SubCell"/>
</dbReference>
<evidence type="ECO:0000256" key="15">
    <source>
        <dbReference type="ARBA" id="ARBA00023329"/>
    </source>
</evidence>
<dbReference type="GO" id="GO:0031410">
    <property type="term" value="C:cytoplasmic vesicle"/>
    <property type="evidence" value="ECO:0007669"/>
    <property type="project" value="UniProtKB-SubCell"/>
</dbReference>
<keyword evidence="9" id="KW-1133">Transmembrane helix</keyword>
<evidence type="ECO:0000256" key="3">
    <source>
        <dbReference type="ARBA" id="ARBA00016344"/>
    </source>
</evidence>
<keyword evidence="12" id="KW-1015">Disulfide bond</keyword>
<dbReference type="GO" id="GO:0006954">
    <property type="term" value="P:inflammatory response"/>
    <property type="evidence" value="ECO:0007669"/>
    <property type="project" value="TreeGrafter"/>
</dbReference>
<dbReference type="OrthoDB" id="9835842at2759"/>
<evidence type="ECO:0000256" key="8">
    <source>
        <dbReference type="ARBA" id="ARBA00022692"/>
    </source>
</evidence>
<evidence type="ECO:0000256" key="10">
    <source>
        <dbReference type="ARBA" id="ARBA00023040"/>
    </source>
</evidence>
<dbReference type="FunFam" id="1.20.1070.10:FF:000034">
    <property type="entry name" value="G-protein coupled receptor 1"/>
    <property type="match status" value="1"/>
</dbReference>
<dbReference type="InterPro" id="IPR017452">
    <property type="entry name" value="GPCR_Rhodpsn_7TM"/>
</dbReference>
<dbReference type="GeneID" id="103198832"/>
<accession>A0A8B7A4Z7</accession>
<evidence type="ECO:0000256" key="7">
    <source>
        <dbReference type="ARBA" id="ARBA00022641"/>
    </source>
</evidence>
<protein>
    <recommendedName>
        <fullName evidence="3">C5a anaphylatoxin chemotactic receptor 1</fullName>
    </recommendedName>
    <alternativeName>
        <fullName evidence="17">C5a anaphylatoxin chemotactic receptor</fullName>
    </alternativeName>
</protein>
<dbReference type="GO" id="GO:0006935">
    <property type="term" value="P:chemotaxis"/>
    <property type="evidence" value="ECO:0007669"/>
    <property type="project" value="UniProtKB-KW"/>
</dbReference>
<proteinExistence type="inferred from homology"/>
<organism evidence="20 21">
    <name type="scientific">Orycteropus afer afer</name>
    <dbReference type="NCBI Taxonomy" id="1230840"/>
    <lineage>
        <taxon>Eukaryota</taxon>
        <taxon>Metazoa</taxon>
        <taxon>Chordata</taxon>
        <taxon>Craniata</taxon>
        <taxon>Vertebrata</taxon>
        <taxon>Euteleostomi</taxon>
        <taxon>Mammalia</taxon>
        <taxon>Eutheria</taxon>
        <taxon>Afrotheria</taxon>
        <taxon>Tubulidentata</taxon>
        <taxon>Orycteropodidae</taxon>
        <taxon>Orycteropus</taxon>
    </lineage>
</organism>
<comment type="function">
    <text evidence="18">Receptor for the chemotactic and inflammatory peptide anaphylatoxin C5a. The ligand interacts with at least two sites on the receptor: a high-affinity site on the extracellular N-terminus, and a second site in the transmembrane region which activates downstream signaling events. Receptor activation stimulates chemotaxis, granule enzyme release, intracellular calcium release and superoxide anion production.</text>
</comment>
<comment type="subcellular location">
    <subcellularLocation>
        <location evidence="2">Cell membrane</location>
        <topology evidence="2">Multi-pass membrane protein</topology>
    </subcellularLocation>
    <subcellularLocation>
        <location evidence="1">Cytoplasmic vesicle</location>
    </subcellularLocation>
</comment>
<evidence type="ECO:0000256" key="16">
    <source>
        <dbReference type="ARBA" id="ARBA00025736"/>
    </source>
</evidence>
<evidence type="ECO:0000256" key="19">
    <source>
        <dbReference type="RuleBase" id="RU000688"/>
    </source>
</evidence>
<evidence type="ECO:0000256" key="11">
    <source>
        <dbReference type="ARBA" id="ARBA00023136"/>
    </source>
</evidence>
<evidence type="ECO:0000256" key="13">
    <source>
        <dbReference type="ARBA" id="ARBA00023170"/>
    </source>
</evidence>
<name>A0A8B7A4Z7_ORYAF</name>
<evidence type="ECO:0000256" key="1">
    <source>
        <dbReference type="ARBA" id="ARBA00004541"/>
    </source>
</evidence>
<keyword evidence="20" id="KW-1185">Reference proteome</keyword>
<dbReference type="GO" id="GO:0007204">
    <property type="term" value="P:positive regulation of cytosolic calcium ion concentration"/>
    <property type="evidence" value="ECO:0007669"/>
    <property type="project" value="TreeGrafter"/>
</dbReference>
<dbReference type="PANTHER" id="PTHR24225">
    <property type="entry name" value="CHEMOTACTIC RECEPTOR"/>
    <property type="match status" value="1"/>
</dbReference>
<evidence type="ECO:0000256" key="12">
    <source>
        <dbReference type="ARBA" id="ARBA00023157"/>
    </source>
</evidence>
<keyword evidence="6" id="KW-0597">Phosphoprotein</keyword>
<dbReference type="InterPro" id="IPR002234">
    <property type="entry name" value="Anphylx_rcpt_C3a/C5a1-2"/>
</dbReference>
<dbReference type="Gene3D" id="1.20.1070.10">
    <property type="entry name" value="Rhodopsin 7-helix transmembrane proteins"/>
    <property type="match status" value="1"/>
</dbReference>
<evidence type="ECO:0000313" key="20">
    <source>
        <dbReference type="Proteomes" id="UP000694850"/>
    </source>
</evidence>
<evidence type="ECO:0000256" key="9">
    <source>
        <dbReference type="ARBA" id="ARBA00022989"/>
    </source>
</evidence>
<keyword evidence="14 19" id="KW-0807">Transducer</keyword>
<evidence type="ECO:0000313" key="21">
    <source>
        <dbReference type="RefSeq" id="XP_007941231.2"/>
    </source>
</evidence>
<dbReference type="RefSeq" id="XP_007941231.2">
    <property type="nucleotide sequence ID" value="XM_007943040.2"/>
</dbReference>
<keyword evidence="8 19" id="KW-0812">Transmembrane</keyword>
<keyword evidence="4" id="KW-1003">Cell membrane</keyword>
<keyword evidence="13 19" id="KW-0675">Receptor</keyword>
<dbReference type="GO" id="GO:0007200">
    <property type="term" value="P:phospholipase C-activating G protein-coupled receptor signaling pathway"/>
    <property type="evidence" value="ECO:0007669"/>
    <property type="project" value="TreeGrafter"/>
</dbReference>
<evidence type="ECO:0000256" key="18">
    <source>
        <dbReference type="ARBA" id="ARBA00045990"/>
    </source>
</evidence>
<dbReference type="GO" id="GO:0004878">
    <property type="term" value="F:complement component C5a receptor activity"/>
    <property type="evidence" value="ECO:0007669"/>
    <property type="project" value="TreeGrafter"/>
</dbReference>
<dbReference type="PRINTS" id="PR00237">
    <property type="entry name" value="GPCRRHODOPSN"/>
</dbReference>
<dbReference type="PRINTS" id="PR00426">
    <property type="entry name" value="C5ANPHYLTXNR"/>
</dbReference>
<keyword evidence="10 19" id="KW-0297">G-protein coupled receptor</keyword>
<keyword evidence="15" id="KW-0968">Cytoplasmic vesicle</keyword>
<keyword evidence="7" id="KW-0765">Sulfation</keyword>
<evidence type="ECO:0000256" key="6">
    <source>
        <dbReference type="ARBA" id="ARBA00022553"/>
    </source>
</evidence>
<comment type="similarity">
    <text evidence="16">Belongs to the chemokine-like receptor (CMKLR) family.</text>
</comment>
<dbReference type="InterPro" id="IPR000826">
    <property type="entry name" value="Formyl_rcpt-rel"/>
</dbReference>
<evidence type="ECO:0000256" key="4">
    <source>
        <dbReference type="ARBA" id="ARBA00022475"/>
    </source>
</evidence>
<evidence type="ECO:0000256" key="17">
    <source>
        <dbReference type="ARBA" id="ARBA00033421"/>
    </source>
</evidence>
<dbReference type="PRINTS" id="PR01104">
    <property type="entry name" value="ANPHYLATOXNR"/>
</dbReference>
<dbReference type="GO" id="GO:0004930">
    <property type="term" value="F:G protein-coupled receptor activity"/>
    <property type="evidence" value="ECO:0007669"/>
    <property type="project" value="UniProtKB-KW"/>
</dbReference>
<keyword evidence="5" id="KW-0145">Chemotaxis</keyword>
<evidence type="ECO:0000256" key="5">
    <source>
        <dbReference type="ARBA" id="ARBA00022500"/>
    </source>
</evidence>
<dbReference type="Pfam" id="PF00001">
    <property type="entry name" value="7tm_1"/>
    <property type="match status" value="1"/>
</dbReference>
<comment type="similarity">
    <text evidence="19">Belongs to the G-protein coupled receptor 1 family.</text>
</comment>
<evidence type="ECO:0000256" key="14">
    <source>
        <dbReference type="ARBA" id="ARBA00023224"/>
    </source>
</evidence>
<dbReference type="PROSITE" id="PS50262">
    <property type="entry name" value="G_PROTEIN_RECEP_F1_2"/>
    <property type="match status" value="1"/>
</dbReference>
<keyword evidence="11" id="KW-0472">Membrane</keyword>
<sequence length="400" mass="43664">MRGTSCVGGGGESPGGAGLSEGPRGRWLRLAPVCAYFLCVSLAAVLLADLMETGTSSYYYADDATLDPQQPVDGPANTPKLQTLDTIALVIFILVFLVGVPGNALVVWVTGSEAKRTVNAIWFLNLAVADLLSCLALPILVTSIILNNNWPFGEAACRILPSLILLNMYASILLLATISADRFLLVFNPIWCQNFRVAGLAWLACGVAWGLSLLLTIPSFLYRTVQVQHFPHKVLCGLHYGADKQKEVTVASVRLIVGFLWPLVTLSICYTFLLVRTWSRKATRSTKTLKVVVAVVSSFFIFWLPYQVTGMILALNDRQSEIFNAVMKADALCVSLAYVNCCINPIIYVAAGKGFHTLFKKSFRSILRNVLAEESVGRESKSYTRSSAMNTMSTEKSEAV</sequence>
<dbReference type="Proteomes" id="UP000694850">
    <property type="component" value="Unplaced"/>
</dbReference>
<dbReference type="InterPro" id="IPR000276">
    <property type="entry name" value="GPCR_Rhodpsn"/>
</dbReference>
<reference evidence="21" key="1">
    <citation type="submission" date="2025-08" db="UniProtKB">
        <authorList>
            <consortium name="RefSeq"/>
        </authorList>
    </citation>
    <scope>IDENTIFICATION</scope>
</reference>
<dbReference type="SUPFAM" id="SSF81321">
    <property type="entry name" value="Family A G protein-coupled receptor-like"/>
    <property type="match status" value="1"/>
</dbReference>
<dbReference type="PROSITE" id="PS00237">
    <property type="entry name" value="G_PROTEIN_RECEP_F1_1"/>
    <property type="match status" value="1"/>
</dbReference>